<keyword evidence="2" id="KW-1185">Reference proteome</keyword>
<dbReference type="InterPro" id="IPR043502">
    <property type="entry name" value="DNA/RNA_pol_sf"/>
</dbReference>
<dbReference type="Gene3D" id="3.10.10.10">
    <property type="entry name" value="HIV Type 1 Reverse Transcriptase, subunit A, domain 1"/>
    <property type="match status" value="1"/>
</dbReference>
<dbReference type="EMBL" id="LXQA010468745">
    <property type="protein sequence ID" value="MCI53779.1"/>
    <property type="molecule type" value="Genomic_DNA"/>
</dbReference>
<name>A0A392SYK4_9FABA</name>
<evidence type="ECO:0000313" key="1">
    <source>
        <dbReference type="EMBL" id="MCI53779.1"/>
    </source>
</evidence>
<sequence>MPGIDPTVACHHLNIDPNMKYVAQRRRKQSTEKAKAATAIVDGLIQAKFISKIHYTEWLSNVVLVKKASGKW</sequence>
<organism evidence="1 2">
    <name type="scientific">Trifolium medium</name>
    <dbReference type="NCBI Taxonomy" id="97028"/>
    <lineage>
        <taxon>Eukaryota</taxon>
        <taxon>Viridiplantae</taxon>
        <taxon>Streptophyta</taxon>
        <taxon>Embryophyta</taxon>
        <taxon>Tracheophyta</taxon>
        <taxon>Spermatophyta</taxon>
        <taxon>Magnoliopsida</taxon>
        <taxon>eudicotyledons</taxon>
        <taxon>Gunneridae</taxon>
        <taxon>Pentapetalae</taxon>
        <taxon>rosids</taxon>
        <taxon>fabids</taxon>
        <taxon>Fabales</taxon>
        <taxon>Fabaceae</taxon>
        <taxon>Papilionoideae</taxon>
        <taxon>50 kb inversion clade</taxon>
        <taxon>NPAAA clade</taxon>
        <taxon>Hologalegina</taxon>
        <taxon>IRL clade</taxon>
        <taxon>Trifolieae</taxon>
        <taxon>Trifolium</taxon>
    </lineage>
</organism>
<accession>A0A392SYK4</accession>
<protein>
    <submittedName>
        <fullName evidence="1">Uncharacterized protein</fullName>
    </submittedName>
</protein>
<dbReference type="Proteomes" id="UP000265520">
    <property type="component" value="Unassembled WGS sequence"/>
</dbReference>
<comment type="caution">
    <text evidence="1">The sequence shown here is derived from an EMBL/GenBank/DDBJ whole genome shotgun (WGS) entry which is preliminary data.</text>
</comment>
<dbReference type="SUPFAM" id="SSF56672">
    <property type="entry name" value="DNA/RNA polymerases"/>
    <property type="match status" value="1"/>
</dbReference>
<proteinExistence type="predicted"/>
<reference evidence="1 2" key="1">
    <citation type="journal article" date="2018" name="Front. Plant Sci.">
        <title>Red Clover (Trifolium pratense) and Zigzag Clover (T. medium) - A Picture of Genomic Similarities and Differences.</title>
        <authorList>
            <person name="Dluhosova J."/>
            <person name="Istvanek J."/>
            <person name="Nedelnik J."/>
            <person name="Repkova J."/>
        </authorList>
    </citation>
    <scope>NUCLEOTIDE SEQUENCE [LARGE SCALE GENOMIC DNA]</scope>
    <source>
        <strain evidence="2">cv. 10/8</strain>
        <tissue evidence="1">Leaf</tissue>
    </source>
</reference>
<feature type="non-terminal residue" evidence="1">
    <location>
        <position position="72"/>
    </location>
</feature>
<evidence type="ECO:0000313" key="2">
    <source>
        <dbReference type="Proteomes" id="UP000265520"/>
    </source>
</evidence>
<dbReference type="AlphaFoldDB" id="A0A392SYK4"/>